<proteinExistence type="inferred from homology"/>
<dbReference type="InterPro" id="IPR002347">
    <property type="entry name" value="SDR_fam"/>
</dbReference>
<dbReference type="PANTHER" id="PTHR43639:SF1">
    <property type="entry name" value="SHORT-CHAIN DEHYDROGENASE_REDUCTASE FAMILY PROTEIN"/>
    <property type="match status" value="1"/>
</dbReference>
<dbReference type="Gene3D" id="3.40.50.720">
    <property type="entry name" value="NAD(P)-binding Rossmann-like Domain"/>
    <property type="match status" value="1"/>
</dbReference>
<dbReference type="Pfam" id="PF13561">
    <property type="entry name" value="adh_short_C2"/>
    <property type="match status" value="1"/>
</dbReference>
<dbReference type="PRINTS" id="PR00081">
    <property type="entry name" value="GDHRDH"/>
</dbReference>
<dbReference type="PANTHER" id="PTHR43639">
    <property type="entry name" value="OXIDOREDUCTASE, SHORT-CHAIN DEHYDROGENASE/REDUCTASE FAMILY (AFU_ORTHOLOGUE AFUA_5G02870)"/>
    <property type="match status" value="1"/>
</dbReference>
<dbReference type="GO" id="GO:0016491">
    <property type="term" value="F:oxidoreductase activity"/>
    <property type="evidence" value="ECO:0007669"/>
    <property type="project" value="UniProtKB-KW"/>
</dbReference>
<dbReference type="SUPFAM" id="SSF51735">
    <property type="entry name" value="NAD(P)-binding Rossmann-fold domains"/>
    <property type="match status" value="1"/>
</dbReference>
<dbReference type="EMBL" id="RXYK01000015">
    <property type="protein sequence ID" value="RTY35990.1"/>
    <property type="molecule type" value="Genomic_DNA"/>
</dbReference>
<comment type="caution">
    <text evidence="3">The sequence shown here is derived from an EMBL/GenBank/DDBJ whole genome shotgun (WGS) entry which is preliminary data.</text>
</comment>
<organism evidence="3 4">
    <name type="scientific">Chlorobium phaeovibrioides</name>
    <dbReference type="NCBI Taxonomy" id="1094"/>
    <lineage>
        <taxon>Bacteria</taxon>
        <taxon>Pseudomonadati</taxon>
        <taxon>Chlorobiota</taxon>
        <taxon>Chlorobiia</taxon>
        <taxon>Chlorobiales</taxon>
        <taxon>Chlorobiaceae</taxon>
        <taxon>Chlorobium/Pelodictyon group</taxon>
        <taxon>Chlorobium</taxon>
    </lineage>
</organism>
<dbReference type="Proteomes" id="UP000279908">
    <property type="component" value="Unassembled WGS sequence"/>
</dbReference>
<keyword evidence="2" id="KW-0560">Oxidoreductase</keyword>
<sequence>MKVLVTGASSDIGLEVCKRYLAEGYEVLAHYRTIRDELIDLSEKNKSAFRLTACDFSEGVVFDNWLKQNREFLTSCDVFVHCAATLQAKPYLDVTADDLLYHFRVNVVSGAILMRELGVAMAERGWGRIVMLGSIGVKFGGGKESYPYSLSKHALEFIPGIWREWATRDVLVNTLRIGVTDTRIHSHESQKNIDQRTAMIPMKRAATPVEMAHSIYYYGSDWNTFTTGQVISVAGGE</sequence>
<protein>
    <submittedName>
        <fullName evidence="3">SDR family oxidoreductase</fullName>
    </submittedName>
</protein>
<accession>A0A3S0N9G3</accession>
<evidence type="ECO:0000313" key="4">
    <source>
        <dbReference type="Proteomes" id="UP000279908"/>
    </source>
</evidence>
<evidence type="ECO:0000256" key="2">
    <source>
        <dbReference type="ARBA" id="ARBA00023002"/>
    </source>
</evidence>
<evidence type="ECO:0000313" key="3">
    <source>
        <dbReference type="EMBL" id="RTY35990.1"/>
    </source>
</evidence>
<dbReference type="AlphaFoldDB" id="A0A3S0N9G3"/>
<name>A0A3S0N9G3_CHLPH</name>
<dbReference type="CDD" id="cd05233">
    <property type="entry name" value="SDR_c"/>
    <property type="match status" value="1"/>
</dbReference>
<dbReference type="InterPro" id="IPR036291">
    <property type="entry name" value="NAD(P)-bd_dom_sf"/>
</dbReference>
<gene>
    <name evidence="3" type="ORF">EKD02_08600</name>
</gene>
<reference evidence="3 4" key="1">
    <citation type="submission" date="2018-12" db="EMBL/GenBank/DDBJ databases">
        <authorList>
            <person name="Lunina O.N."/>
            <person name="Grouzdev D.S."/>
            <person name="Gorlenko V.M."/>
            <person name="Savvichev A.S."/>
        </authorList>
    </citation>
    <scope>NUCLEOTIDE SEQUENCE [LARGE SCALE GENOMIC DNA]</scope>
    <source>
        <strain evidence="3 4">BrKhr-17</strain>
    </source>
</reference>
<comment type="similarity">
    <text evidence="1">Belongs to the short-chain dehydrogenases/reductases (SDR) family.</text>
</comment>
<evidence type="ECO:0000256" key="1">
    <source>
        <dbReference type="ARBA" id="ARBA00006484"/>
    </source>
</evidence>